<feature type="non-terminal residue" evidence="3">
    <location>
        <position position="1"/>
    </location>
</feature>
<accession>A0A8J5N6S3</accession>
<dbReference type="Proteomes" id="UP000747542">
    <property type="component" value="Unassembled WGS sequence"/>
</dbReference>
<keyword evidence="2" id="KW-0472">Membrane</keyword>
<feature type="compositionally biased region" description="Basic and acidic residues" evidence="1">
    <location>
        <begin position="58"/>
        <end position="67"/>
    </location>
</feature>
<keyword evidence="4" id="KW-1185">Reference proteome</keyword>
<evidence type="ECO:0000313" key="4">
    <source>
        <dbReference type="Proteomes" id="UP000747542"/>
    </source>
</evidence>
<feature type="compositionally biased region" description="Polar residues" evidence="1">
    <location>
        <begin position="175"/>
        <end position="231"/>
    </location>
</feature>
<keyword evidence="2" id="KW-1133">Transmembrane helix</keyword>
<proteinExistence type="predicted"/>
<evidence type="ECO:0000256" key="1">
    <source>
        <dbReference type="SAM" id="MobiDB-lite"/>
    </source>
</evidence>
<feature type="compositionally biased region" description="Basic and acidic residues" evidence="1">
    <location>
        <begin position="19"/>
        <end position="33"/>
    </location>
</feature>
<feature type="compositionally biased region" description="Polar residues" evidence="1">
    <location>
        <begin position="134"/>
        <end position="147"/>
    </location>
</feature>
<feature type="region of interest" description="Disordered" evidence="1">
    <location>
        <begin position="50"/>
        <end position="349"/>
    </location>
</feature>
<feature type="compositionally biased region" description="Polar residues" evidence="1">
    <location>
        <begin position="254"/>
        <end position="271"/>
    </location>
</feature>
<feature type="region of interest" description="Disordered" evidence="1">
    <location>
        <begin position="1"/>
        <end position="37"/>
    </location>
</feature>
<reference evidence="3" key="1">
    <citation type="journal article" date="2021" name="Sci. Adv.">
        <title>The American lobster genome reveals insights on longevity, neural, and immune adaptations.</title>
        <authorList>
            <person name="Polinski J.M."/>
            <person name="Zimin A.V."/>
            <person name="Clark K.F."/>
            <person name="Kohn A.B."/>
            <person name="Sadowski N."/>
            <person name="Timp W."/>
            <person name="Ptitsyn A."/>
            <person name="Khanna P."/>
            <person name="Romanova D.Y."/>
            <person name="Williams P."/>
            <person name="Greenwood S.J."/>
            <person name="Moroz L.L."/>
            <person name="Walt D.R."/>
            <person name="Bodnar A.G."/>
        </authorList>
    </citation>
    <scope>NUCLEOTIDE SEQUENCE</scope>
    <source>
        <strain evidence="3">GMGI-L3</strain>
    </source>
</reference>
<feature type="compositionally biased region" description="Polar residues" evidence="1">
    <location>
        <begin position="323"/>
        <end position="344"/>
    </location>
</feature>
<keyword evidence="2" id="KW-0812">Transmembrane</keyword>
<feature type="transmembrane region" description="Helical" evidence="2">
    <location>
        <begin position="503"/>
        <end position="525"/>
    </location>
</feature>
<evidence type="ECO:0000256" key="2">
    <source>
        <dbReference type="SAM" id="Phobius"/>
    </source>
</evidence>
<feature type="compositionally biased region" description="Polar residues" evidence="1">
    <location>
        <begin position="96"/>
        <end position="126"/>
    </location>
</feature>
<evidence type="ECO:0000313" key="3">
    <source>
        <dbReference type="EMBL" id="KAG7174326.1"/>
    </source>
</evidence>
<comment type="caution">
    <text evidence="3">The sequence shown here is derived from an EMBL/GenBank/DDBJ whole genome shotgun (WGS) entry which is preliminary data.</text>
</comment>
<name>A0A8J5N6S3_HOMAM</name>
<protein>
    <submittedName>
        <fullName evidence="3">Uncharacterized protein</fullName>
    </submittedName>
</protein>
<sequence>SAEESPPTVTSGGDSCDLNEVREGGRVSEERRGCSRNRSYTFIKRQVNATMSNVEVPKSAKESHEIPTTKALPVSRSTDRRYSEVVQEYMRKKQSRQGSASSYIIQPSEVLTQQADQSGPNGTSYVSWDPPDTPRSQRPQNPEGNQSDDPRATTTTAPGTPEKDLGVPLLDVSRGSVTPTNRSSNEDSFTTAKSNLTRSRSPQNHGSKSAVGSQRSPGSPFTYYVTPSTINHFHGNLKSTPKEEEEEQQQQQQKTSTFHSPGSRVNGTPRNTSKHPAIKVISAGGSPRHLLRATDNEGNDESQSAPFPDQPFFTPAYFDHSVDGQSEPQRNQQRPSPLTNTTTGNEEHRVIEGERYSQEASINSSPQFMPFVRPLALNFENASDRGSDTKSDRTMLGQGFDLRPHQPMLGQGSAEDSSSQFISCRGSDASQSLEEAVGTLNYPPDETSATQYSINFSNSPFSATISSPLPWTPWSGGRNTSSRPTTPEDIRALEKTLRKQKRIAWCFVVSALILLVVTAATVLALEIPALKNKEPVDPLPHVSRVIMDTVSEMVMETT</sequence>
<dbReference type="EMBL" id="JAHLQT010007678">
    <property type="protein sequence ID" value="KAG7174326.1"/>
    <property type="molecule type" value="Genomic_DNA"/>
</dbReference>
<organism evidence="3 4">
    <name type="scientific">Homarus americanus</name>
    <name type="common">American lobster</name>
    <dbReference type="NCBI Taxonomy" id="6706"/>
    <lineage>
        <taxon>Eukaryota</taxon>
        <taxon>Metazoa</taxon>
        <taxon>Ecdysozoa</taxon>
        <taxon>Arthropoda</taxon>
        <taxon>Crustacea</taxon>
        <taxon>Multicrustacea</taxon>
        <taxon>Malacostraca</taxon>
        <taxon>Eumalacostraca</taxon>
        <taxon>Eucarida</taxon>
        <taxon>Decapoda</taxon>
        <taxon>Pleocyemata</taxon>
        <taxon>Astacidea</taxon>
        <taxon>Nephropoidea</taxon>
        <taxon>Nephropidae</taxon>
        <taxon>Homarus</taxon>
    </lineage>
</organism>
<dbReference type="AlphaFoldDB" id="A0A8J5N6S3"/>
<gene>
    <name evidence="3" type="ORF">Hamer_G003264</name>
</gene>
<feature type="non-terminal residue" evidence="3">
    <location>
        <position position="558"/>
    </location>
</feature>